<dbReference type="Pfam" id="PF00990">
    <property type="entry name" value="GGDEF"/>
    <property type="match status" value="1"/>
</dbReference>
<feature type="transmembrane region" description="Helical" evidence="1">
    <location>
        <begin position="66"/>
        <end position="88"/>
    </location>
</feature>
<dbReference type="PANTHER" id="PTHR44757">
    <property type="entry name" value="DIGUANYLATE CYCLASE DGCP"/>
    <property type="match status" value="1"/>
</dbReference>
<dbReference type="Gene3D" id="3.30.450.20">
    <property type="entry name" value="PAS domain"/>
    <property type="match status" value="3"/>
</dbReference>
<evidence type="ECO:0000259" key="3">
    <source>
        <dbReference type="PROSITE" id="PS50113"/>
    </source>
</evidence>
<feature type="domain" description="PAS" evidence="2">
    <location>
        <begin position="132"/>
        <end position="201"/>
    </location>
</feature>
<gene>
    <name evidence="6" type="ORF">NP590_00705</name>
</gene>
<dbReference type="PROSITE" id="PS50112">
    <property type="entry name" value="PAS"/>
    <property type="match status" value="3"/>
</dbReference>
<feature type="domain" description="PAC" evidence="3">
    <location>
        <begin position="334"/>
        <end position="386"/>
    </location>
</feature>
<dbReference type="NCBIfam" id="TIGR00254">
    <property type="entry name" value="GGDEF"/>
    <property type="match status" value="1"/>
</dbReference>
<dbReference type="PROSITE" id="PS50113">
    <property type="entry name" value="PAC"/>
    <property type="match status" value="3"/>
</dbReference>
<dbReference type="Pfam" id="PF08447">
    <property type="entry name" value="PAS_3"/>
    <property type="match status" value="1"/>
</dbReference>
<dbReference type="InterPro" id="IPR052155">
    <property type="entry name" value="Biofilm_reg_signaling"/>
</dbReference>
<dbReference type="Pfam" id="PF00989">
    <property type="entry name" value="PAS"/>
    <property type="match status" value="1"/>
</dbReference>
<dbReference type="InterPro" id="IPR029787">
    <property type="entry name" value="Nucleotide_cyclase"/>
</dbReference>
<dbReference type="InterPro" id="IPR058544">
    <property type="entry name" value="ETR1_N"/>
</dbReference>
<dbReference type="InterPro" id="IPR043128">
    <property type="entry name" value="Rev_trsase/Diguanyl_cyclase"/>
</dbReference>
<dbReference type="NCBIfam" id="TIGR00229">
    <property type="entry name" value="sensory_box"/>
    <property type="match status" value="3"/>
</dbReference>
<dbReference type="InterPro" id="IPR001633">
    <property type="entry name" value="EAL_dom"/>
</dbReference>
<dbReference type="SUPFAM" id="SSF141868">
    <property type="entry name" value="EAL domain-like"/>
    <property type="match status" value="1"/>
</dbReference>
<feature type="domain" description="PAC" evidence="3">
    <location>
        <begin position="455"/>
        <end position="507"/>
    </location>
</feature>
<evidence type="ECO:0000259" key="2">
    <source>
        <dbReference type="PROSITE" id="PS50112"/>
    </source>
</evidence>
<dbReference type="CDD" id="cd01949">
    <property type="entry name" value="GGDEF"/>
    <property type="match status" value="1"/>
</dbReference>
<organism evidence="6 7">
    <name type="scientific">Methylomonas subterranea</name>
    <dbReference type="NCBI Taxonomy" id="2952225"/>
    <lineage>
        <taxon>Bacteria</taxon>
        <taxon>Pseudomonadati</taxon>
        <taxon>Pseudomonadota</taxon>
        <taxon>Gammaproteobacteria</taxon>
        <taxon>Methylococcales</taxon>
        <taxon>Methylococcaceae</taxon>
        <taxon>Methylomonas</taxon>
    </lineage>
</organism>
<feature type="domain" description="PAS" evidence="2">
    <location>
        <begin position="260"/>
        <end position="332"/>
    </location>
</feature>
<proteinExistence type="predicted"/>
<dbReference type="InterPro" id="IPR035919">
    <property type="entry name" value="EAL_sf"/>
</dbReference>
<sequence>MAAWLEALLNSSKNFMPHGACYLWQPSVLWLHVISDTLIVLSYYSIPFALAYFAYKRTDLIYRWMFVLFGAFILLCGTTHLLSIWTIWHPDYWLEGWVKLLTAMVSVAAAVLAWPLIPKLLKLPSPFALKASESYMRAIFDATPDAMLITNQGGIITMVNHQCESLLGYRAEELIGRSIEILVPESLRIKHVGLREAFAANPSVKSMGAGRVVKAQKKDGTVFDVEISLSPIRTGKGLFFASAMRDITQRKIMEDVLRASEERFRRMSDASPAMIWITDVNGKPSFVNQTWLDFVGIAFDQAISYENWIQFIHPDDRDSVFAEYYKNVFDQKPIVTEYRMRRARGDWRWILDHGVPIHDENGAFAGYIGSAFDITERKQAEAEFRIAATAFESQEAMVITDVNAVILRVNKTFTESTGYSAEEAVGQNISILKSGRHERDFYADMWHSLTTTGTWQGEIWDKRKNGQIYPKWLTITAVKDETGAVTHYVGTHIDISDRKAAEDEIKNLAFYDPLTQLPNRRLLLDRLQQALAAHARKQQFGALLFLDLDNFKNLNDSLGHEKGDQLLQQVASRLSSCVREYDTVARLGGDEFVVMLKELGGKSAEAAIQAEIIGDKILQSLNQVYLFEGYEHRSTASIGVTLFNDQSLGIDELLKQADIAMYQAKAAGRNNMRFFDPAMQASIVARAALEQALREALESRQFKVFYQPQVDAGGRIHGAEALLRWEHGKHGMVAPASFIPLAEETGLILPIGLYVLESTCQQLVKWSGQPGMEHLTIAVNVSIRQFRQEDFARQVLAVLAETGANPARLKLELTESILALDLQDIKAKMTSLKSRGVRFSLDDFGTGYSSLAYLKQLPLDQLKIDQGFVSDILVDANDEAIAKMIIALAASMGLEVIAEGVETVMQEQKLLHLGCRNYQGYLYGKPLPVDQFEALIRRR</sequence>
<evidence type="ECO:0000313" key="6">
    <source>
        <dbReference type="EMBL" id="MCQ8102606.1"/>
    </source>
</evidence>
<dbReference type="Proteomes" id="UP001524499">
    <property type="component" value="Unassembled WGS sequence"/>
</dbReference>
<dbReference type="InterPro" id="IPR035965">
    <property type="entry name" value="PAS-like_dom_sf"/>
</dbReference>
<dbReference type="PROSITE" id="PS50887">
    <property type="entry name" value="GGDEF"/>
    <property type="match status" value="1"/>
</dbReference>
<dbReference type="InterPro" id="IPR001610">
    <property type="entry name" value="PAC"/>
</dbReference>
<dbReference type="SUPFAM" id="SSF55785">
    <property type="entry name" value="PYP-like sensor domain (PAS domain)"/>
    <property type="match status" value="3"/>
</dbReference>
<dbReference type="EMBL" id="JANIBJ010000001">
    <property type="protein sequence ID" value="MCQ8102606.1"/>
    <property type="molecule type" value="Genomic_DNA"/>
</dbReference>
<dbReference type="SMART" id="SM00052">
    <property type="entry name" value="EAL"/>
    <property type="match status" value="1"/>
</dbReference>
<dbReference type="SMART" id="SM00086">
    <property type="entry name" value="PAC"/>
    <property type="match status" value="3"/>
</dbReference>
<dbReference type="PROSITE" id="PS50883">
    <property type="entry name" value="EAL"/>
    <property type="match status" value="1"/>
</dbReference>
<dbReference type="PANTHER" id="PTHR44757:SF2">
    <property type="entry name" value="BIOFILM ARCHITECTURE MAINTENANCE PROTEIN MBAA"/>
    <property type="match status" value="1"/>
</dbReference>
<evidence type="ECO:0000313" key="7">
    <source>
        <dbReference type="Proteomes" id="UP001524499"/>
    </source>
</evidence>
<dbReference type="SMART" id="SM00267">
    <property type="entry name" value="GGDEF"/>
    <property type="match status" value="1"/>
</dbReference>
<dbReference type="SUPFAM" id="SSF55073">
    <property type="entry name" value="Nucleotide cyclase"/>
    <property type="match status" value="1"/>
</dbReference>
<evidence type="ECO:0000259" key="5">
    <source>
        <dbReference type="PROSITE" id="PS50887"/>
    </source>
</evidence>
<dbReference type="Pfam" id="PF00563">
    <property type="entry name" value="EAL"/>
    <property type="match status" value="1"/>
</dbReference>
<dbReference type="InterPro" id="IPR013767">
    <property type="entry name" value="PAS_fold"/>
</dbReference>
<feature type="transmembrane region" description="Helical" evidence="1">
    <location>
        <begin position="29"/>
        <end position="54"/>
    </location>
</feature>
<feature type="domain" description="EAL" evidence="4">
    <location>
        <begin position="686"/>
        <end position="939"/>
    </location>
</feature>
<dbReference type="InterPro" id="IPR013655">
    <property type="entry name" value="PAS_fold_3"/>
</dbReference>
<feature type="domain" description="PAS" evidence="2">
    <location>
        <begin position="380"/>
        <end position="428"/>
    </location>
</feature>
<keyword evidence="1" id="KW-0472">Membrane</keyword>
<dbReference type="SMART" id="SM00091">
    <property type="entry name" value="PAS"/>
    <property type="match status" value="3"/>
</dbReference>
<accession>A0ABT1TAY8</accession>
<dbReference type="InterPro" id="IPR000160">
    <property type="entry name" value="GGDEF_dom"/>
</dbReference>
<keyword evidence="7" id="KW-1185">Reference proteome</keyword>
<keyword evidence="1" id="KW-0812">Transmembrane</keyword>
<evidence type="ECO:0000256" key="1">
    <source>
        <dbReference type="SAM" id="Phobius"/>
    </source>
</evidence>
<dbReference type="Gene3D" id="3.20.20.450">
    <property type="entry name" value="EAL domain"/>
    <property type="match status" value="1"/>
</dbReference>
<dbReference type="Gene3D" id="3.30.70.270">
    <property type="match status" value="1"/>
</dbReference>
<dbReference type="InterPro" id="IPR000700">
    <property type="entry name" value="PAS-assoc_C"/>
</dbReference>
<dbReference type="CDD" id="cd01948">
    <property type="entry name" value="EAL"/>
    <property type="match status" value="1"/>
</dbReference>
<dbReference type="InterPro" id="IPR000014">
    <property type="entry name" value="PAS"/>
</dbReference>
<dbReference type="Pfam" id="PF25487">
    <property type="entry name" value="ETR1_N"/>
    <property type="match status" value="1"/>
</dbReference>
<dbReference type="CDD" id="cd00130">
    <property type="entry name" value="PAS"/>
    <property type="match status" value="3"/>
</dbReference>
<dbReference type="RefSeq" id="WP_256600215.1">
    <property type="nucleotide sequence ID" value="NZ_JANIBJ010000001.1"/>
</dbReference>
<feature type="domain" description="GGDEF" evidence="5">
    <location>
        <begin position="539"/>
        <end position="677"/>
    </location>
</feature>
<comment type="caution">
    <text evidence="6">The sequence shown here is derived from an EMBL/GenBank/DDBJ whole genome shotgun (WGS) entry which is preliminary data.</text>
</comment>
<feature type="domain" description="PAC" evidence="3">
    <location>
        <begin position="206"/>
        <end position="259"/>
    </location>
</feature>
<evidence type="ECO:0000259" key="4">
    <source>
        <dbReference type="PROSITE" id="PS50883"/>
    </source>
</evidence>
<dbReference type="Pfam" id="PF13426">
    <property type="entry name" value="PAS_9"/>
    <property type="match status" value="1"/>
</dbReference>
<keyword evidence="1" id="KW-1133">Transmembrane helix</keyword>
<name>A0ABT1TAY8_9GAMM</name>
<reference evidence="6 7" key="1">
    <citation type="submission" date="2022-07" db="EMBL/GenBank/DDBJ databases">
        <title>Methylomonas rivi sp. nov., Methylomonas rosea sp. nov., Methylomonas aureus sp. nov. and Methylomonas subterranea sp. nov., four novel methanotrophs isolated from a freshwater creek and the deep terrestrial subsurface.</title>
        <authorList>
            <person name="Abin C."/>
            <person name="Sankaranarayanan K."/>
            <person name="Garner C."/>
            <person name="Sindelar R."/>
            <person name="Kotary K."/>
            <person name="Garner R."/>
            <person name="Barclay S."/>
            <person name="Lawson P."/>
            <person name="Krumholz L."/>
        </authorList>
    </citation>
    <scope>NUCLEOTIDE SEQUENCE [LARGE SCALE GENOMIC DNA]</scope>
    <source>
        <strain evidence="6 7">SURF-2</strain>
    </source>
</reference>
<protein>
    <submittedName>
        <fullName evidence="6">EAL domain-containing protein</fullName>
    </submittedName>
</protein>